<reference evidence="1" key="1">
    <citation type="submission" date="2022-08" db="EMBL/GenBank/DDBJ databases">
        <title>Genome Sequence of Lecanicillium fungicola.</title>
        <authorList>
            <person name="Buettner E."/>
        </authorList>
    </citation>
    <scope>NUCLEOTIDE SEQUENCE</scope>
    <source>
        <strain evidence="1">Babe33</strain>
    </source>
</reference>
<accession>A0ACC1MV48</accession>
<comment type="caution">
    <text evidence="1">The sequence shown here is derived from an EMBL/GenBank/DDBJ whole genome shotgun (WGS) entry which is preliminary data.</text>
</comment>
<protein>
    <submittedName>
        <fullName evidence="1">Uncharacterized protein</fullName>
    </submittedName>
</protein>
<evidence type="ECO:0000313" key="2">
    <source>
        <dbReference type="Proteomes" id="UP001143910"/>
    </source>
</evidence>
<gene>
    <name evidence="1" type="ORF">NQ176_g8358</name>
</gene>
<evidence type="ECO:0000313" key="1">
    <source>
        <dbReference type="EMBL" id="KAJ2970068.1"/>
    </source>
</evidence>
<name>A0ACC1MV48_9HYPO</name>
<dbReference type="EMBL" id="JANJQO010001609">
    <property type="protein sequence ID" value="KAJ2970068.1"/>
    <property type="molecule type" value="Genomic_DNA"/>
</dbReference>
<dbReference type="Proteomes" id="UP001143910">
    <property type="component" value="Unassembled WGS sequence"/>
</dbReference>
<sequence>MGISLSQLNRVQEAKPWFDSALDFYKLAGDEQTLTSRLGHIYCFQLLPLAVAQKGDEARKLSNRSLALIAKATGVNSPLHLQTKFLVAMVLFTTGNIQEALGLHKEAFKKRRNFQGSSHRLTLASRYCLSVCYQNVGDLESVELLLVLQEQKEENEATEIHDEISPAIQELRQPLAVLSSYTDEDDMKLLDFGMSIFHGRTTGIWSNGISC</sequence>
<organism evidence="1 2">
    <name type="scientific">Zarea fungicola</name>
    <dbReference type="NCBI Taxonomy" id="93591"/>
    <lineage>
        <taxon>Eukaryota</taxon>
        <taxon>Fungi</taxon>
        <taxon>Dikarya</taxon>
        <taxon>Ascomycota</taxon>
        <taxon>Pezizomycotina</taxon>
        <taxon>Sordariomycetes</taxon>
        <taxon>Hypocreomycetidae</taxon>
        <taxon>Hypocreales</taxon>
        <taxon>Cordycipitaceae</taxon>
        <taxon>Zarea</taxon>
    </lineage>
</organism>
<proteinExistence type="predicted"/>
<keyword evidence="2" id="KW-1185">Reference proteome</keyword>